<dbReference type="EMBL" id="JAOVZB010000004">
    <property type="protein sequence ID" value="MCV2403195.1"/>
    <property type="molecule type" value="Genomic_DNA"/>
</dbReference>
<dbReference type="InterPro" id="IPR002816">
    <property type="entry name" value="TraB/PrgY/GumN_fam"/>
</dbReference>
<dbReference type="PANTHER" id="PTHR40590:SF1">
    <property type="entry name" value="CYTOPLASMIC PROTEIN"/>
    <property type="match status" value="1"/>
</dbReference>
<proteinExistence type="predicted"/>
<name>A0ABT2YTK2_9GAMM</name>
<dbReference type="CDD" id="cd14789">
    <property type="entry name" value="Tiki"/>
    <property type="match status" value="1"/>
</dbReference>
<feature type="signal peptide" evidence="1">
    <location>
        <begin position="1"/>
        <end position="23"/>
    </location>
</feature>
<protein>
    <submittedName>
        <fullName evidence="2">TraB/GumN family protein</fullName>
    </submittedName>
</protein>
<sequence length="290" mass="32841">MNRHVFQLISAITLLIAPLNSQAAAVWEVTSEKSTLYIGGTVHMLSEQDYPLPKAYEAAYLASEKLVFETDVNGLNTPDTQQKFQQVVFANDGKTIDQKINQQNLSDLKKYLDSRNIPLANVESFTPSFLATYLSLIELEHLGFTNQGVDEFYAQKANQDSKSIAWLEEIDEQINFLVELEQLDHDFVMKFGLMELNKISELIDSIRTDWRSGDMEALAKMGITELLNDYPSIYRSLLSDRNHNWLPQIENMLTDDTIEFVLVGALHLAGPDSVLTLLENKGYTVSQLNL</sequence>
<keyword evidence="1" id="KW-0732">Signal</keyword>
<dbReference type="Pfam" id="PF01963">
    <property type="entry name" value="TraB_PrgY_gumN"/>
    <property type="match status" value="1"/>
</dbReference>
<dbReference type="InterPro" id="IPR047111">
    <property type="entry name" value="YbaP-like"/>
</dbReference>
<evidence type="ECO:0000256" key="1">
    <source>
        <dbReference type="SAM" id="SignalP"/>
    </source>
</evidence>
<evidence type="ECO:0000313" key="3">
    <source>
        <dbReference type="Proteomes" id="UP001209713"/>
    </source>
</evidence>
<dbReference type="Proteomes" id="UP001209713">
    <property type="component" value="Unassembled WGS sequence"/>
</dbReference>
<gene>
    <name evidence="2" type="ORF">OFY17_09925</name>
</gene>
<comment type="caution">
    <text evidence="2">The sequence shown here is derived from an EMBL/GenBank/DDBJ whole genome shotgun (WGS) entry which is preliminary data.</text>
</comment>
<dbReference type="PANTHER" id="PTHR40590">
    <property type="entry name" value="CYTOPLASMIC PROTEIN-RELATED"/>
    <property type="match status" value="1"/>
</dbReference>
<reference evidence="2 3" key="1">
    <citation type="submission" date="2022-10" db="EMBL/GenBank/DDBJ databases">
        <title>Marinomonas transparenta sp. nov. and Marinomonas sargassi sp. nov., isolated from marine alga (Sargassum natans (L.) Gaillon).</title>
        <authorList>
            <person name="Wang Y."/>
        </authorList>
    </citation>
    <scope>NUCLEOTIDE SEQUENCE [LARGE SCALE GENOMIC DNA]</scope>
    <source>
        <strain evidence="2 3">C2222</strain>
    </source>
</reference>
<evidence type="ECO:0000313" key="2">
    <source>
        <dbReference type="EMBL" id="MCV2403195.1"/>
    </source>
</evidence>
<accession>A0ABT2YTK2</accession>
<organism evidence="2 3">
    <name type="scientific">Marinomonas sargassi</name>
    <dbReference type="NCBI Taxonomy" id="2984494"/>
    <lineage>
        <taxon>Bacteria</taxon>
        <taxon>Pseudomonadati</taxon>
        <taxon>Pseudomonadota</taxon>
        <taxon>Gammaproteobacteria</taxon>
        <taxon>Oceanospirillales</taxon>
        <taxon>Oceanospirillaceae</taxon>
        <taxon>Marinomonas</taxon>
    </lineage>
</organism>
<dbReference type="RefSeq" id="WP_263530576.1">
    <property type="nucleotide sequence ID" value="NZ_JAOVZB010000004.1"/>
</dbReference>
<feature type="chain" id="PRO_5045996320" evidence="1">
    <location>
        <begin position="24"/>
        <end position="290"/>
    </location>
</feature>
<keyword evidence="3" id="KW-1185">Reference proteome</keyword>